<dbReference type="SUPFAM" id="SSF69593">
    <property type="entry name" value="Glycerol-3-phosphate (1)-acyltransferase"/>
    <property type="match status" value="1"/>
</dbReference>
<dbReference type="InterPro" id="IPR002123">
    <property type="entry name" value="Plipid/glycerol_acylTrfase"/>
</dbReference>
<dbReference type="EMBL" id="BAABKP010000006">
    <property type="protein sequence ID" value="GAA4800290.1"/>
    <property type="molecule type" value="Genomic_DNA"/>
</dbReference>
<dbReference type="SMART" id="SM00563">
    <property type="entry name" value="PlsC"/>
    <property type="match status" value="1"/>
</dbReference>
<dbReference type="Pfam" id="PF01553">
    <property type="entry name" value="Acyltransferase"/>
    <property type="match status" value="1"/>
</dbReference>
<evidence type="ECO:0000259" key="3">
    <source>
        <dbReference type="SMART" id="SM00563"/>
    </source>
</evidence>
<evidence type="ECO:0000256" key="1">
    <source>
        <dbReference type="ARBA" id="ARBA00022679"/>
    </source>
</evidence>
<sequence>MYNQLHTVLKPLLTKLYHHEVVGAHNIPADSGAILASNHVSFIDSIFLPLAAPRQVFFLAKNDYFTTPGLKGRMMKWFFTEVGQLPMDRTGGAASTASLQRAIDALKEGKLVGIYPEGTRSPDARLYRAKVGVARLAIAAGVPIVPVAQFGNEEVQAPGSNKLRLKNTKGQPIRIKTIIGEPIDTSTYLGKEDDWAAARELADIVMQRISEMTGRAIVPVYAGDVKKLMESQGLTALQASDQLVSRQQPGE</sequence>
<reference evidence="5" key="1">
    <citation type="journal article" date="2019" name="Int. J. Syst. Evol. Microbiol.">
        <title>The Global Catalogue of Microorganisms (GCM) 10K type strain sequencing project: providing services to taxonomists for standard genome sequencing and annotation.</title>
        <authorList>
            <consortium name="The Broad Institute Genomics Platform"/>
            <consortium name="The Broad Institute Genome Sequencing Center for Infectious Disease"/>
            <person name="Wu L."/>
            <person name="Ma J."/>
        </authorList>
    </citation>
    <scope>NUCLEOTIDE SEQUENCE [LARGE SCALE GENOMIC DNA]</scope>
    <source>
        <strain evidence="5">JCM 18541</strain>
    </source>
</reference>
<dbReference type="Proteomes" id="UP001500187">
    <property type="component" value="Unassembled WGS sequence"/>
</dbReference>
<keyword evidence="2 4" id="KW-0012">Acyltransferase</keyword>
<protein>
    <submittedName>
        <fullName evidence="4">Lysophospholipid acyltransferase family protein</fullName>
    </submittedName>
</protein>
<keyword evidence="5" id="KW-1185">Reference proteome</keyword>
<gene>
    <name evidence="4" type="ORF">GCM10023352_20420</name>
</gene>
<dbReference type="PANTHER" id="PTHR10434:SF11">
    <property type="entry name" value="1-ACYL-SN-GLYCEROL-3-PHOSPHATE ACYLTRANSFERASE"/>
    <property type="match status" value="1"/>
</dbReference>
<name>A0ABP9BTP8_9MICC</name>
<dbReference type="PANTHER" id="PTHR10434">
    <property type="entry name" value="1-ACYL-SN-GLYCEROL-3-PHOSPHATE ACYLTRANSFERASE"/>
    <property type="match status" value="1"/>
</dbReference>
<evidence type="ECO:0000313" key="5">
    <source>
        <dbReference type="Proteomes" id="UP001500187"/>
    </source>
</evidence>
<comment type="caution">
    <text evidence="4">The sequence shown here is derived from an EMBL/GenBank/DDBJ whole genome shotgun (WGS) entry which is preliminary data.</text>
</comment>
<feature type="domain" description="Phospholipid/glycerol acyltransferase" evidence="3">
    <location>
        <begin position="33"/>
        <end position="152"/>
    </location>
</feature>
<dbReference type="GO" id="GO:0016746">
    <property type="term" value="F:acyltransferase activity"/>
    <property type="evidence" value="ECO:0007669"/>
    <property type="project" value="UniProtKB-KW"/>
</dbReference>
<organism evidence="4 5">
    <name type="scientific">Rothia endophytica</name>
    <dbReference type="NCBI Taxonomy" id="1324766"/>
    <lineage>
        <taxon>Bacteria</taxon>
        <taxon>Bacillati</taxon>
        <taxon>Actinomycetota</taxon>
        <taxon>Actinomycetes</taxon>
        <taxon>Micrococcales</taxon>
        <taxon>Micrococcaceae</taxon>
        <taxon>Rothia</taxon>
    </lineage>
</organism>
<accession>A0ABP9BTP8</accession>
<dbReference type="RefSeq" id="WP_345447233.1">
    <property type="nucleotide sequence ID" value="NZ_BAABKP010000006.1"/>
</dbReference>
<proteinExistence type="predicted"/>
<evidence type="ECO:0000313" key="4">
    <source>
        <dbReference type="EMBL" id="GAA4800290.1"/>
    </source>
</evidence>
<keyword evidence="1" id="KW-0808">Transferase</keyword>
<evidence type="ECO:0000256" key="2">
    <source>
        <dbReference type="ARBA" id="ARBA00023315"/>
    </source>
</evidence>
<dbReference type="CDD" id="cd07989">
    <property type="entry name" value="LPLAT_AGPAT-like"/>
    <property type="match status" value="1"/>
</dbReference>